<proteinExistence type="inferred from homology"/>
<dbReference type="PANTHER" id="PTHR24305">
    <property type="entry name" value="CYTOCHROME P450"/>
    <property type="match status" value="1"/>
</dbReference>
<evidence type="ECO:0000313" key="5">
    <source>
        <dbReference type="EMBL" id="BDT99291.1"/>
    </source>
</evidence>
<evidence type="ECO:0000256" key="1">
    <source>
        <dbReference type="ARBA" id="ARBA00001971"/>
    </source>
</evidence>
<gene>
    <name evidence="5" type="ORF">IFM12276_23200</name>
</gene>
<keyword evidence="3" id="KW-0479">Metal-binding</keyword>
<dbReference type="RefSeq" id="WP_281879419.1">
    <property type="nucleotide sequence ID" value="NZ_AP026978.1"/>
</dbReference>
<comment type="similarity">
    <text evidence="2 3">Belongs to the cytochrome P450 family.</text>
</comment>
<accession>A0ABN6U262</accession>
<dbReference type="Proteomes" id="UP001317870">
    <property type="component" value="Chromosome"/>
</dbReference>
<sequence>MELRERPNDSITARLIDYAAHETPAWTDKRLRDIIVTLLIAGHETSVVAYAWATQYLLHNPHPRAELVAEAREARTDRYAHACNTEALRMQSPVIGTLPFPLTEDIALGGYRIPRSTMVFAAASALHHDEDLYPEPEAFRPERWFQTTPDRYGYIPFGVGVHRCPGSTFYFTEAAILLHRLFGRLDLEPCDPSVDPARFIFGVVARPRGNTRVIVRQRRNAEDVPWYRPVENEKPSPLKQALLPDPPETAEPAHCPFAPDSHTSGEG</sequence>
<keyword evidence="3" id="KW-0503">Monooxygenase</keyword>
<evidence type="ECO:0000256" key="2">
    <source>
        <dbReference type="ARBA" id="ARBA00010617"/>
    </source>
</evidence>
<dbReference type="InterPro" id="IPR002401">
    <property type="entry name" value="Cyt_P450_E_grp-I"/>
</dbReference>
<feature type="region of interest" description="Disordered" evidence="4">
    <location>
        <begin position="226"/>
        <end position="267"/>
    </location>
</feature>
<dbReference type="InterPro" id="IPR036396">
    <property type="entry name" value="Cyt_P450_sf"/>
</dbReference>
<dbReference type="EMBL" id="AP026978">
    <property type="protein sequence ID" value="BDT99291.1"/>
    <property type="molecule type" value="Genomic_DNA"/>
</dbReference>
<dbReference type="PROSITE" id="PS00086">
    <property type="entry name" value="CYTOCHROME_P450"/>
    <property type="match status" value="1"/>
</dbReference>
<protein>
    <recommendedName>
        <fullName evidence="7">Cytochrome P450</fullName>
    </recommendedName>
</protein>
<keyword evidence="3" id="KW-0408">Iron</keyword>
<dbReference type="PANTHER" id="PTHR24305:SF166">
    <property type="entry name" value="CYTOCHROME P450 12A4, MITOCHONDRIAL-RELATED"/>
    <property type="match status" value="1"/>
</dbReference>
<name>A0ABN6U262_9NOCA</name>
<dbReference type="PRINTS" id="PR00463">
    <property type="entry name" value="EP450I"/>
</dbReference>
<dbReference type="Pfam" id="PF00067">
    <property type="entry name" value="p450"/>
    <property type="match status" value="1"/>
</dbReference>
<comment type="cofactor">
    <cofactor evidence="1">
        <name>heme</name>
        <dbReference type="ChEBI" id="CHEBI:30413"/>
    </cofactor>
</comment>
<keyword evidence="6" id="KW-1185">Reference proteome</keyword>
<evidence type="ECO:0000256" key="4">
    <source>
        <dbReference type="SAM" id="MobiDB-lite"/>
    </source>
</evidence>
<evidence type="ECO:0008006" key="7">
    <source>
        <dbReference type="Google" id="ProtNLM"/>
    </source>
</evidence>
<keyword evidence="3" id="KW-0349">Heme</keyword>
<dbReference type="InterPro" id="IPR001128">
    <property type="entry name" value="Cyt_P450"/>
</dbReference>
<dbReference type="InterPro" id="IPR017972">
    <property type="entry name" value="Cyt_P450_CS"/>
</dbReference>
<dbReference type="Gene3D" id="1.10.630.10">
    <property type="entry name" value="Cytochrome P450"/>
    <property type="match status" value="1"/>
</dbReference>
<keyword evidence="3" id="KW-0560">Oxidoreductase</keyword>
<dbReference type="SUPFAM" id="SSF48264">
    <property type="entry name" value="Cytochrome P450"/>
    <property type="match status" value="1"/>
</dbReference>
<organism evidence="5 6">
    <name type="scientific">Nocardia sputorum</name>
    <dbReference type="NCBI Taxonomy" id="2984338"/>
    <lineage>
        <taxon>Bacteria</taxon>
        <taxon>Bacillati</taxon>
        <taxon>Actinomycetota</taxon>
        <taxon>Actinomycetes</taxon>
        <taxon>Mycobacteriales</taxon>
        <taxon>Nocardiaceae</taxon>
        <taxon>Nocardia</taxon>
    </lineage>
</organism>
<reference evidence="5 6" key="1">
    <citation type="submission" date="2022-11" db="EMBL/GenBank/DDBJ databases">
        <title>Genome Sequencing of Nocardia sp. ON39_IFM12276 and assembly.</title>
        <authorList>
            <person name="Shimojima M."/>
            <person name="Toyokawa M."/>
            <person name="Uesaka K."/>
        </authorList>
    </citation>
    <scope>NUCLEOTIDE SEQUENCE [LARGE SCALE GENOMIC DNA]</scope>
    <source>
        <strain evidence="5 6">IFM 12276</strain>
    </source>
</reference>
<dbReference type="InterPro" id="IPR050121">
    <property type="entry name" value="Cytochrome_P450_monoxygenase"/>
</dbReference>
<evidence type="ECO:0000313" key="6">
    <source>
        <dbReference type="Proteomes" id="UP001317870"/>
    </source>
</evidence>
<evidence type="ECO:0000256" key="3">
    <source>
        <dbReference type="RuleBase" id="RU000461"/>
    </source>
</evidence>